<name>A0A6B0XY02_9RHOB</name>
<reference evidence="1" key="1">
    <citation type="submission" date="2019-09" db="EMBL/GenBank/DDBJ databases">
        <title>Characterisation of the sponge microbiome using genome-centric metagenomics.</title>
        <authorList>
            <person name="Engelberts J.P."/>
            <person name="Robbins S.J."/>
            <person name="De Goeij J.M."/>
            <person name="Aranda M."/>
            <person name="Bell S.C."/>
            <person name="Webster N.S."/>
        </authorList>
    </citation>
    <scope>NUCLEOTIDE SEQUENCE</scope>
    <source>
        <strain evidence="1">SB0664_bin_43</strain>
    </source>
</reference>
<accession>A0A6B0XY02</accession>
<dbReference type="EMBL" id="VXRY01000230">
    <property type="protein sequence ID" value="MXY33571.1"/>
    <property type="molecule type" value="Genomic_DNA"/>
</dbReference>
<proteinExistence type="predicted"/>
<protein>
    <submittedName>
        <fullName evidence="1">ABC transporter substrate-binding protein</fullName>
    </submittedName>
</protein>
<dbReference type="Gene3D" id="3.40.50.2300">
    <property type="match status" value="2"/>
</dbReference>
<dbReference type="AlphaFoldDB" id="A0A6B0XY02"/>
<dbReference type="SUPFAM" id="SSF53822">
    <property type="entry name" value="Periplasmic binding protein-like I"/>
    <property type="match status" value="1"/>
</dbReference>
<evidence type="ECO:0000313" key="1">
    <source>
        <dbReference type="EMBL" id="MXY33571.1"/>
    </source>
</evidence>
<feature type="non-terminal residue" evidence="1">
    <location>
        <position position="1"/>
    </location>
</feature>
<gene>
    <name evidence="1" type="ORF">F4Y60_05680</name>
</gene>
<organism evidence="1">
    <name type="scientific">Boseongicola sp. SB0664_bin_43</name>
    <dbReference type="NCBI Taxonomy" id="2604844"/>
    <lineage>
        <taxon>Bacteria</taxon>
        <taxon>Pseudomonadati</taxon>
        <taxon>Pseudomonadota</taxon>
        <taxon>Alphaproteobacteria</taxon>
        <taxon>Rhodobacterales</taxon>
        <taxon>Paracoccaceae</taxon>
        <taxon>Boseongicola</taxon>
    </lineage>
</organism>
<dbReference type="InterPro" id="IPR028082">
    <property type="entry name" value="Peripla_BP_I"/>
</dbReference>
<sequence length="169" mass="18121">FWAQAAQQDFRPRVVTIGKALLFPSVIESLGDRGDGLTSEIWWTPTHPFNSSLTGESAKALADGYTAASGRPWTQPIGFKHALFEVVRDVISRSADLDDPLAMVESIKSTNLSTIVGDVNWANGPVPNVTKTPLVAGQWQKKGDGFDLVVTTNAHAPEIPVGGKLKLLG</sequence>
<comment type="caution">
    <text evidence="1">The sequence shown here is derived from an EMBL/GenBank/DDBJ whole genome shotgun (WGS) entry which is preliminary data.</text>
</comment>